<dbReference type="HAMAP" id="MF_00180">
    <property type="entry name" value="RibB"/>
    <property type="match status" value="1"/>
</dbReference>
<dbReference type="InterPro" id="IPR017945">
    <property type="entry name" value="DHBP_synth_RibB-like_a/b_dom"/>
</dbReference>
<evidence type="ECO:0000256" key="9">
    <source>
        <dbReference type="ARBA" id="ARBA00022741"/>
    </source>
</evidence>
<feature type="site" description="Essential for DHBP synthase activity" evidence="19">
    <location>
        <position position="125"/>
    </location>
</feature>
<evidence type="ECO:0000313" key="21">
    <source>
        <dbReference type="EMBL" id="CUH92908.1"/>
    </source>
</evidence>
<comment type="function">
    <text evidence="17 19">Catalyzes the conversion of GTP to 2,5-diamino-6-ribosylamino-4(3H)-pyrimidinone 5'-phosphate (DARP), formate and pyrophosphate.</text>
</comment>
<feature type="binding site" evidence="19">
    <location>
        <begin position="295"/>
        <end position="297"/>
    </location>
    <ligand>
        <name>GTP</name>
        <dbReference type="ChEBI" id="CHEBI:37565"/>
    </ligand>
</feature>
<dbReference type="HAMAP" id="MF_01283">
    <property type="entry name" value="RibBA"/>
    <property type="match status" value="1"/>
</dbReference>
<dbReference type="Gene3D" id="3.90.870.10">
    <property type="entry name" value="DHBP synthase"/>
    <property type="match status" value="1"/>
</dbReference>
<evidence type="ECO:0000256" key="2">
    <source>
        <dbReference type="ARBA" id="ARBA00001936"/>
    </source>
</evidence>
<dbReference type="Pfam" id="PF00926">
    <property type="entry name" value="DHBP_synthase"/>
    <property type="match status" value="1"/>
</dbReference>
<feature type="binding site" evidence="19">
    <location>
        <position position="357"/>
    </location>
    <ligand>
        <name>GTP</name>
        <dbReference type="ChEBI" id="CHEBI:37565"/>
    </ligand>
</feature>
<dbReference type="NCBIfam" id="NF001591">
    <property type="entry name" value="PRK00393.1"/>
    <property type="match status" value="1"/>
</dbReference>
<feature type="domain" description="GTP cyclohydrolase II" evidence="20">
    <location>
        <begin position="209"/>
        <end position="373"/>
    </location>
</feature>
<dbReference type="PANTHER" id="PTHR21327:SF18">
    <property type="entry name" value="3,4-DIHYDROXY-2-BUTANONE 4-PHOSPHATE SYNTHASE"/>
    <property type="match status" value="1"/>
</dbReference>
<dbReference type="PIRSF" id="PIRSF001259">
    <property type="entry name" value="RibA"/>
    <property type="match status" value="1"/>
</dbReference>
<feature type="binding site" evidence="19">
    <location>
        <position position="28"/>
    </location>
    <ligand>
        <name>Mg(2+)</name>
        <dbReference type="ChEBI" id="CHEBI:18420"/>
        <label>2</label>
    </ligand>
</feature>
<keyword evidence="13 19" id="KW-0342">GTP-binding</keyword>
<protein>
    <recommendedName>
        <fullName evidence="19">Riboflavin biosynthesis protein RibBA</fullName>
    </recommendedName>
    <domain>
        <recommendedName>
            <fullName evidence="19">3,4-dihydroxy-2-butanone 4-phosphate synthase</fullName>
            <shortName evidence="19">DHBP synthase</shortName>
            <ecNumber evidence="19">4.1.99.12</ecNumber>
        </recommendedName>
    </domain>
    <domain>
        <recommendedName>
            <fullName evidence="19">GTP cyclohydrolase-2</fullName>
            <ecNumber evidence="19">3.5.4.25</ecNumber>
        </recommendedName>
        <alternativeName>
            <fullName evidence="19">GTP cyclohydrolase II</fullName>
        </alternativeName>
    </domain>
</protein>
<dbReference type="EMBL" id="LN879430">
    <property type="protein sequence ID" value="CUH92908.1"/>
    <property type="molecule type" value="Genomic_DNA"/>
</dbReference>
<dbReference type="GO" id="GO:0000287">
    <property type="term" value="F:magnesium ion binding"/>
    <property type="evidence" value="ECO:0007669"/>
    <property type="project" value="UniProtKB-UniRule"/>
</dbReference>
<dbReference type="HAMAP" id="MF_00179">
    <property type="entry name" value="RibA"/>
    <property type="match status" value="1"/>
</dbReference>
<dbReference type="InterPro" id="IPR000422">
    <property type="entry name" value="DHBP_synthase_RibB"/>
</dbReference>
<dbReference type="GO" id="GO:0009231">
    <property type="term" value="P:riboflavin biosynthetic process"/>
    <property type="evidence" value="ECO:0007669"/>
    <property type="project" value="UniProtKB-UniRule"/>
</dbReference>
<dbReference type="InterPro" id="IPR036144">
    <property type="entry name" value="RibA-like_sf"/>
</dbReference>
<dbReference type="Pfam" id="PF00925">
    <property type="entry name" value="GTP_cyclohydro2"/>
    <property type="match status" value="1"/>
</dbReference>
<feature type="binding site" evidence="19">
    <location>
        <position position="142"/>
    </location>
    <ligand>
        <name>Mg(2+)</name>
        <dbReference type="ChEBI" id="CHEBI:18420"/>
        <label>2</label>
    </ligand>
</feature>
<dbReference type="InterPro" id="IPR000926">
    <property type="entry name" value="RibA"/>
</dbReference>
<gene>
    <name evidence="19 21" type="primary">ribBA</name>
    <name evidence="21" type="ORF">SD1D_1362</name>
</gene>
<dbReference type="Proteomes" id="UP000196053">
    <property type="component" value="Chromosome I"/>
</dbReference>
<comment type="cofactor">
    <cofactor evidence="2">
        <name>Mn(2+)</name>
        <dbReference type="ChEBI" id="CHEBI:29035"/>
    </cofactor>
</comment>
<evidence type="ECO:0000256" key="3">
    <source>
        <dbReference type="ARBA" id="ARBA00002284"/>
    </source>
</evidence>
<feature type="binding site" evidence="19">
    <location>
        <position position="268"/>
    </location>
    <ligand>
        <name>Zn(2+)</name>
        <dbReference type="ChEBI" id="CHEBI:29105"/>
        <note>catalytic</note>
    </ligand>
</feature>
<feature type="binding site" evidence="19">
    <location>
        <begin position="139"/>
        <end position="143"/>
    </location>
    <ligand>
        <name>D-ribulose 5-phosphate</name>
        <dbReference type="ChEBI" id="CHEBI:58121"/>
    </ligand>
</feature>
<comment type="similarity">
    <text evidence="19">In the C-terminal section; belongs to the GTP cyclohydrolase II family.</text>
</comment>
<dbReference type="NCBIfam" id="TIGR00505">
    <property type="entry name" value="ribA"/>
    <property type="match status" value="1"/>
</dbReference>
<dbReference type="SUPFAM" id="SSF142695">
    <property type="entry name" value="RibA-like"/>
    <property type="match status" value="1"/>
</dbReference>
<accession>A0A0K8J6F0</accession>
<dbReference type="CDD" id="cd00641">
    <property type="entry name" value="GTP_cyclohydro2"/>
    <property type="match status" value="1"/>
</dbReference>
<dbReference type="GO" id="GO:0008686">
    <property type="term" value="F:3,4-dihydroxy-2-butanone-4-phosphate synthase activity"/>
    <property type="evidence" value="ECO:0007669"/>
    <property type="project" value="UniProtKB-UniRule"/>
</dbReference>
<evidence type="ECO:0000256" key="18">
    <source>
        <dbReference type="ARBA" id="ARBA00049295"/>
    </source>
</evidence>
<feature type="binding site" evidence="19">
    <location>
        <position position="270"/>
    </location>
    <ligand>
        <name>Zn(2+)</name>
        <dbReference type="ChEBI" id="CHEBI:29105"/>
        <note>catalytic</note>
    </ligand>
</feature>
<name>A0A0K8J6F0_9FIRM</name>
<dbReference type="RefSeq" id="WP_058258239.1">
    <property type="nucleotide sequence ID" value="NZ_LN879430.1"/>
</dbReference>
<sequence>MDFNTIEEALEDIRQGKMIVVVDDEDRENEGDLFLAAEKVTPESVNFMASFGKGMICVPLTEDRARNLELDLMVKKNTENMKTAFTITVDHKSSTTGISAFERAKTIKELANPDSVSGDFTRPGHIFPLIARDGGVLKRSGHTEAAVDLARLAGLYPAGVICEIMNEDGTMARVPRLIEFSKNHGLKIITIEDLIKYRRKNEKLITAAAKAKLPTEYGEFIITAYENTINGEHHIALIKGDISNPNEPVLVRVHSECLTGDAFHSLRCDCGEQLAAALRQISDEGRGVLLYMRQEGRGIGLVNKIRAYELQDKGKDTVEANVLLGFAPDLREYGIGAQILYDLGIRKMRLLTNNPKKIIGLSGYGLEIVERVPIQIEANDVNKFYMRTKKEKMGHILNNLSINLNTMKNQEGVNNGS</sequence>
<dbReference type="NCBIfam" id="TIGR00506">
    <property type="entry name" value="ribB"/>
    <property type="match status" value="1"/>
</dbReference>
<evidence type="ECO:0000256" key="5">
    <source>
        <dbReference type="ARBA" id="ARBA00004904"/>
    </source>
</evidence>
<dbReference type="GO" id="GO:0003935">
    <property type="term" value="F:GTP cyclohydrolase II activity"/>
    <property type="evidence" value="ECO:0007669"/>
    <property type="project" value="UniProtKB-UniRule"/>
</dbReference>
<feature type="binding site" evidence="19">
    <location>
        <position position="257"/>
    </location>
    <ligand>
        <name>Zn(2+)</name>
        <dbReference type="ChEBI" id="CHEBI:29105"/>
        <note>catalytic</note>
    </ligand>
</feature>
<evidence type="ECO:0000256" key="13">
    <source>
        <dbReference type="ARBA" id="ARBA00023134"/>
    </source>
</evidence>
<evidence type="ECO:0000256" key="17">
    <source>
        <dbReference type="ARBA" id="ARBA00043932"/>
    </source>
</evidence>
<proteinExistence type="inferred from homology"/>
<feature type="region of interest" description="GTP cyclohydrolase II" evidence="19">
    <location>
        <begin position="201"/>
        <end position="417"/>
    </location>
</feature>
<feature type="binding site" evidence="19">
    <location>
        <begin position="252"/>
        <end position="256"/>
    </location>
    <ligand>
        <name>GTP</name>
        <dbReference type="ChEBI" id="CHEBI:37565"/>
    </ligand>
</feature>
<comment type="cofactor">
    <cofactor evidence="19">
        <name>Zn(2+)</name>
        <dbReference type="ChEBI" id="CHEBI:29105"/>
    </cofactor>
    <text evidence="19">Binds 1 zinc ion per subunit.</text>
</comment>
<dbReference type="PANTHER" id="PTHR21327">
    <property type="entry name" value="GTP CYCLOHYDROLASE II-RELATED"/>
    <property type="match status" value="1"/>
</dbReference>
<evidence type="ECO:0000256" key="14">
    <source>
        <dbReference type="ARBA" id="ARBA00023211"/>
    </source>
</evidence>
<keyword evidence="11 19" id="KW-0862">Zinc</keyword>
<evidence type="ECO:0000256" key="7">
    <source>
        <dbReference type="ARBA" id="ARBA00022619"/>
    </source>
</evidence>
<evidence type="ECO:0000256" key="19">
    <source>
        <dbReference type="HAMAP-Rule" id="MF_01283"/>
    </source>
</evidence>
<feature type="site" description="Essential for DHBP synthase activity" evidence="19">
    <location>
        <position position="163"/>
    </location>
</feature>
<dbReference type="GO" id="GO:0005525">
    <property type="term" value="F:GTP binding"/>
    <property type="evidence" value="ECO:0007669"/>
    <property type="project" value="UniProtKB-KW"/>
</dbReference>
<feature type="binding site" evidence="19">
    <location>
        <position position="28"/>
    </location>
    <ligand>
        <name>Mg(2+)</name>
        <dbReference type="ChEBI" id="CHEBI:18420"/>
        <label>1</label>
    </ligand>
</feature>
<dbReference type="EC" id="3.5.4.25" evidence="19"/>
<comment type="catalytic activity">
    <reaction evidence="18 19">
        <text>GTP + 4 H2O = 2,5-diamino-6-hydroxy-4-(5-phosphoribosylamino)-pyrimidine + formate + 2 phosphate + 3 H(+)</text>
        <dbReference type="Rhea" id="RHEA:23704"/>
        <dbReference type="ChEBI" id="CHEBI:15377"/>
        <dbReference type="ChEBI" id="CHEBI:15378"/>
        <dbReference type="ChEBI" id="CHEBI:15740"/>
        <dbReference type="ChEBI" id="CHEBI:37565"/>
        <dbReference type="ChEBI" id="CHEBI:43474"/>
        <dbReference type="ChEBI" id="CHEBI:58614"/>
        <dbReference type="EC" id="3.5.4.25"/>
    </reaction>
</comment>
<keyword evidence="22" id="KW-1185">Reference proteome</keyword>
<dbReference type="Gene3D" id="3.40.50.10990">
    <property type="entry name" value="GTP cyclohydrolase II"/>
    <property type="match status" value="1"/>
</dbReference>
<evidence type="ECO:0000256" key="11">
    <source>
        <dbReference type="ARBA" id="ARBA00022833"/>
    </source>
</evidence>
<evidence type="ECO:0000256" key="4">
    <source>
        <dbReference type="ARBA" id="ARBA00004853"/>
    </source>
</evidence>
<reference evidence="22" key="1">
    <citation type="submission" date="2015-09" db="EMBL/GenBank/DDBJ databases">
        <authorList>
            <person name="Wibberg D."/>
        </authorList>
    </citation>
    <scope>NUCLEOTIDE SEQUENCE [LARGE SCALE GENOMIC DNA]</scope>
    <source>
        <strain evidence="22">SD1D</strain>
    </source>
</reference>
<evidence type="ECO:0000256" key="6">
    <source>
        <dbReference type="ARBA" id="ARBA00005520"/>
    </source>
</evidence>
<evidence type="ECO:0000256" key="15">
    <source>
        <dbReference type="ARBA" id="ARBA00023239"/>
    </source>
</evidence>
<dbReference type="FunFam" id="3.90.870.10:FF:000001">
    <property type="entry name" value="Riboflavin biosynthesis protein RibBA"/>
    <property type="match status" value="1"/>
</dbReference>
<feature type="binding site" evidence="19">
    <location>
        <position position="352"/>
    </location>
    <ligand>
        <name>GTP</name>
        <dbReference type="ChEBI" id="CHEBI:37565"/>
    </ligand>
</feature>
<keyword evidence="8 19" id="KW-0479">Metal-binding</keyword>
<evidence type="ECO:0000256" key="12">
    <source>
        <dbReference type="ARBA" id="ARBA00022842"/>
    </source>
</evidence>
<keyword evidence="16 19" id="KW-0511">Multifunctional enzyme</keyword>
<evidence type="ECO:0000259" key="20">
    <source>
        <dbReference type="Pfam" id="PF00925"/>
    </source>
</evidence>
<keyword evidence="7 19" id="KW-0686">Riboflavin biosynthesis</keyword>
<evidence type="ECO:0000256" key="1">
    <source>
        <dbReference type="ARBA" id="ARBA00000141"/>
    </source>
</evidence>
<dbReference type="GO" id="GO:0030145">
    <property type="term" value="F:manganese ion binding"/>
    <property type="evidence" value="ECO:0007669"/>
    <property type="project" value="UniProtKB-UniRule"/>
</dbReference>
<comment type="pathway">
    <text evidence="5 19">Cofactor biosynthesis; riboflavin biosynthesis; 2-hydroxy-3-oxobutyl phosphate from D-ribulose 5-phosphate: step 1/1.</text>
</comment>
<feature type="binding site" evidence="19">
    <location>
        <position position="273"/>
    </location>
    <ligand>
        <name>GTP</name>
        <dbReference type="ChEBI" id="CHEBI:37565"/>
    </ligand>
</feature>
<evidence type="ECO:0000256" key="10">
    <source>
        <dbReference type="ARBA" id="ARBA00022801"/>
    </source>
</evidence>
<dbReference type="InterPro" id="IPR016299">
    <property type="entry name" value="Riboflavin_synth_RibBA"/>
</dbReference>
<comment type="catalytic activity">
    <reaction evidence="1 19">
        <text>D-ribulose 5-phosphate = (2S)-2-hydroxy-3-oxobutyl phosphate + formate + H(+)</text>
        <dbReference type="Rhea" id="RHEA:18457"/>
        <dbReference type="ChEBI" id="CHEBI:15378"/>
        <dbReference type="ChEBI" id="CHEBI:15740"/>
        <dbReference type="ChEBI" id="CHEBI:58121"/>
        <dbReference type="ChEBI" id="CHEBI:58830"/>
        <dbReference type="EC" id="4.1.99.12"/>
    </reaction>
</comment>
<feature type="binding site" evidence="19">
    <location>
        <position position="317"/>
    </location>
    <ligand>
        <name>GTP</name>
        <dbReference type="ChEBI" id="CHEBI:37565"/>
    </ligand>
</feature>
<feature type="binding site" evidence="19">
    <location>
        <position position="32"/>
    </location>
    <ligand>
        <name>D-ribulose 5-phosphate</name>
        <dbReference type="ChEBI" id="CHEBI:58121"/>
    </ligand>
</feature>
<dbReference type="FunFam" id="3.40.50.10990:FF:000001">
    <property type="entry name" value="Riboflavin biosynthesis protein RibBA"/>
    <property type="match status" value="1"/>
</dbReference>
<comment type="cofactor">
    <cofactor evidence="19">
        <name>Mg(2+)</name>
        <dbReference type="ChEBI" id="CHEBI:18420"/>
    </cofactor>
    <cofactor evidence="19">
        <name>Mn(2+)</name>
        <dbReference type="ChEBI" id="CHEBI:29035"/>
    </cofactor>
    <text evidence="19">Binds 2 divalent metal cations per subunit. Magnesium or manganese.</text>
</comment>
<dbReference type="OrthoDB" id="9793111at2"/>
<keyword evidence="12 19" id="KW-0460">Magnesium</keyword>
<comment type="similarity">
    <text evidence="6 19">In the N-terminal section; belongs to the DHBP synthase family.</text>
</comment>
<evidence type="ECO:0000256" key="8">
    <source>
        <dbReference type="ARBA" id="ARBA00022723"/>
    </source>
</evidence>
<keyword evidence="10 19" id="KW-0378">Hydrolase</keyword>
<keyword evidence="9 19" id="KW-0547">Nucleotide-binding</keyword>
<feature type="binding site" evidence="19">
    <location>
        <begin position="27"/>
        <end position="28"/>
    </location>
    <ligand>
        <name>D-ribulose 5-phosphate</name>
        <dbReference type="ChEBI" id="CHEBI:58121"/>
    </ligand>
</feature>
<dbReference type="SUPFAM" id="SSF55821">
    <property type="entry name" value="YrdC/RibB"/>
    <property type="match status" value="1"/>
</dbReference>
<keyword evidence="14 19" id="KW-0464">Manganese</keyword>
<evidence type="ECO:0000256" key="16">
    <source>
        <dbReference type="ARBA" id="ARBA00023268"/>
    </source>
</evidence>
<comment type="function">
    <text evidence="3 19">Catalyzes the conversion of D-ribulose 5-phosphate to formate and 3,4-dihydroxy-2-butanone 4-phosphate.</text>
</comment>
<keyword evidence="15 19" id="KW-0456">Lyase</keyword>
<dbReference type="UniPathway" id="UPA00275">
    <property type="reaction ID" value="UER00399"/>
</dbReference>
<dbReference type="GO" id="GO:0005829">
    <property type="term" value="C:cytosol"/>
    <property type="evidence" value="ECO:0007669"/>
    <property type="project" value="TreeGrafter"/>
</dbReference>
<feature type="active site" description="Nucleophile; for GTP cyclohydrolase activity" evidence="19">
    <location>
        <position position="331"/>
    </location>
</feature>
<organism evidence="21 22">
    <name type="scientific">Herbinix luporum</name>
    <dbReference type="NCBI Taxonomy" id="1679721"/>
    <lineage>
        <taxon>Bacteria</taxon>
        <taxon>Bacillati</taxon>
        <taxon>Bacillota</taxon>
        <taxon>Clostridia</taxon>
        <taxon>Lachnospirales</taxon>
        <taxon>Lachnospiraceae</taxon>
        <taxon>Herbinix</taxon>
    </lineage>
</organism>
<comment type="pathway">
    <text evidence="4 19">Cofactor biosynthesis; riboflavin biosynthesis; 5-amino-6-(D-ribitylamino)uracil from GTP: step 1/4.</text>
</comment>
<dbReference type="AlphaFoldDB" id="A0A0K8J6F0"/>
<evidence type="ECO:0000313" key="22">
    <source>
        <dbReference type="Proteomes" id="UP000196053"/>
    </source>
</evidence>
<dbReference type="KEGG" id="hsd:SD1D_1362"/>
<dbReference type="InterPro" id="IPR032677">
    <property type="entry name" value="GTP_cyclohydro_II"/>
</dbReference>
<dbReference type="EC" id="4.1.99.12" evidence="19"/>
<feature type="binding site" evidence="19">
    <location>
        <position position="163"/>
    </location>
    <ligand>
        <name>D-ribulose 5-phosphate</name>
        <dbReference type="ChEBI" id="CHEBI:58121"/>
    </ligand>
</feature>
<dbReference type="NCBIfam" id="NF006803">
    <property type="entry name" value="PRK09311.1"/>
    <property type="match status" value="1"/>
</dbReference>
<feature type="active site" description="Proton acceptor; for GTP cyclohydrolase activity" evidence="19">
    <location>
        <position position="329"/>
    </location>
</feature>
<feature type="region of interest" description="DHBP synthase" evidence="19">
    <location>
        <begin position="1"/>
        <end position="200"/>
    </location>
</feature>
<dbReference type="GO" id="GO:0008270">
    <property type="term" value="F:zinc ion binding"/>
    <property type="evidence" value="ECO:0007669"/>
    <property type="project" value="UniProtKB-UniRule"/>
</dbReference>